<evidence type="ECO:0000313" key="1">
    <source>
        <dbReference type="EMBL" id="CDH33673.1"/>
    </source>
</evidence>
<reference evidence="1" key="1">
    <citation type="submission" date="2013-07" db="EMBL/GenBank/DDBJ databases">
        <title>Sub-species coevolution in mutualistic symbiosis.</title>
        <authorList>
            <person name="Murfin K."/>
            <person name="Klassen J."/>
            <person name="Lee M."/>
            <person name="Forst S."/>
            <person name="Stock P."/>
            <person name="Goodrich-Blair H."/>
        </authorList>
    </citation>
    <scope>NUCLEOTIDE SEQUENCE [LARGE SCALE GENOMIC DNA]</scope>
    <source>
        <strain evidence="1">Intermedium</strain>
    </source>
</reference>
<dbReference type="Proteomes" id="UP000028480">
    <property type="component" value="Unassembled WGS sequence"/>
</dbReference>
<proteinExistence type="predicted"/>
<dbReference type="EMBL" id="CBTB010000195">
    <property type="protein sequence ID" value="CDH33673.1"/>
    <property type="molecule type" value="Genomic_DNA"/>
</dbReference>
<comment type="caution">
    <text evidence="1">The sequence shown here is derived from an EMBL/GenBank/DDBJ whole genome shotgun (WGS) entry which is preliminary data.</text>
</comment>
<name>A0A077QKG9_XENBV</name>
<organism evidence="1 2">
    <name type="scientific">Xenorhabdus bovienii str. Intermedium</name>
    <dbReference type="NCBI Taxonomy" id="1379677"/>
    <lineage>
        <taxon>Bacteria</taxon>
        <taxon>Pseudomonadati</taxon>
        <taxon>Pseudomonadota</taxon>
        <taxon>Gammaproteobacteria</taxon>
        <taxon>Enterobacterales</taxon>
        <taxon>Morganellaceae</taxon>
        <taxon>Xenorhabdus</taxon>
    </lineage>
</organism>
<sequence length="526" mass="58110">MTKPKMTYSLIETADLIIGQSFKIYINLVSVKDLQNKKIVFSNVKNITVDTQPIAMKISVDKKQAEASVDIFVKSTINDGDSITFNIDTTDNDFATGIFTCKAKKIDPTSLILTVDNAFLDLPPGPNVPSGAHSVCSSVPGSSYCTKVHTVIKDPKGNTLSGVPVLISEDITGNLKKFNIYAADQAAKIEIKTVNSNDQMVINSDGSGNVIFYLYTHKALSSVLQLITMVQGTAFIKPATSPVYAISSDIQSFNYLRWPNIEGFWSGNLISHGPDKFKVMITRYDNAQNNDVIIFYINGKRTPYIININDVNEDLGKYSHELPYDIFEYGKQSAFSYVVVTLGGDIMPSYPTNLVYMGGAIPEPDPDVKRDYYPCIVYTSAGSVIPENTFINYDSIRRYPANNINSKTGLFLEIVTSDTDKKALPLNAKVTKLTVYINTESGPEDNPTGKFKKDYTPDNGVFTDSAERKYIQVHIPCKDLLNIVPYGETGGYISFSYEVSINGQIKYGKIWKGVIDTRTNASSPCQ</sequence>
<protein>
    <submittedName>
        <fullName evidence="1">Uncharacterized protein</fullName>
    </submittedName>
</protein>
<dbReference type="HOGENOM" id="CLU_027425_0_0_6"/>
<dbReference type="RefSeq" id="WP_038189377.1">
    <property type="nucleotide sequence ID" value="NZ_CAWLWA010000191.1"/>
</dbReference>
<gene>
    <name evidence="1" type="ORF">XBI1_2740066</name>
</gene>
<accession>A0A077QKG9</accession>
<evidence type="ECO:0000313" key="2">
    <source>
        <dbReference type="Proteomes" id="UP000028480"/>
    </source>
</evidence>
<dbReference type="AlphaFoldDB" id="A0A077QKG9"/>